<dbReference type="CDD" id="cd15482">
    <property type="entry name" value="Sialidase_non-viral"/>
    <property type="match status" value="1"/>
</dbReference>
<dbReference type="InterPro" id="IPR052025">
    <property type="entry name" value="Xyloglucanase_GH74"/>
</dbReference>
<dbReference type="NCBIfam" id="NF045728">
    <property type="entry name" value="glycosyl_F510_1955"/>
    <property type="match status" value="1"/>
</dbReference>
<dbReference type="PANTHER" id="PTHR43739:SF5">
    <property type="entry name" value="EXO-ALPHA-SIALIDASE"/>
    <property type="match status" value="1"/>
</dbReference>
<reference evidence="1 2" key="1">
    <citation type="submission" date="2020-08" db="EMBL/GenBank/DDBJ databases">
        <title>Genomic Encyclopedia of Type Strains, Phase IV (KMG-IV): sequencing the most valuable type-strain genomes for metagenomic binning, comparative biology and taxonomic classification.</title>
        <authorList>
            <person name="Goeker M."/>
        </authorList>
    </citation>
    <scope>NUCLEOTIDE SEQUENCE [LARGE SCALE GENOMIC DNA]</scope>
    <source>
        <strain evidence="1 2">DSM 17455</strain>
    </source>
</reference>
<dbReference type="PANTHER" id="PTHR43739">
    <property type="entry name" value="XYLOGLUCANASE (EUROFUNG)"/>
    <property type="match status" value="1"/>
</dbReference>
<name>A0ABR6CEW1_9HYPH</name>
<comment type="caution">
    <text evidence="1">The sequence shown here is derived from an EMBL/GenBank/DDBJ whole genome shotgun (WGS) entry which is preliminary data.</text>
</comment>
<dbReference type="SUPFAM" id="SSF110296">
    <property type="entry name" value="Oligoxyloglucan reducing end-specific cellobiohydrolase"/>
    <property type="match status" value="1"/>
</dbReference>
<protein>
    <submittedName>
        <fullName evidence="1">Photosystem II stability/assembly factor-like uncharacterized protein</fullName>
    </submittedName>
</protein>
<proteinExistence type="predicted"/>
<keyword evidence="2" id="KW-1185">Reference proteome</keyword>
<dbReference type="Proteomes" id="UP000587524">
    <property type="component" value="Unassembled WGS sequence"/>
</dbReference>
<dbReference type="EMBL" id="JACJHZ010000035">
    <property type="protein sequence ID" value="MBA9023555.1"/>
    <property type="molecule type" value="Genomic_DNA"/>
</dbReference>
<dbReference type="InterPro" id="IPR054817">
    <property type="entry name" value="Glycosyl_F510_1955-like"/>
</dbReference>
<organism evidence="1 2">
    <name type="scientific">Aminobacter ciceronei</name>
    <dbReference type="NCBI Taxonomy" id="150723"/>
    <lineage>
        <taxon>Bacteria</taxon>
        <taxon>Pseudomonadati</taxon>
        <taxon>Pseudomonadota</taxon>
        <taxon>Alphaproteobacteria</taxon>
        <taxon>Hyphomicrobiales</taxon>
        <taxon>Phyllobacteriaceae</taxon>
        <taxon>Aminobacter</taxon>
    </lineage>
</organism>
<dbReference type="InterPro" id="IPR015943">
    <property type="entry name" value="WD40/YVTN_repeat-like_dom_sf"/>
</dbReference>
<dbReference type="RefSeq" id="WP_182575684.1">
    <property type="nucleotide sequence ID" value="NZ_JACJHY010000035.1"/>
</dbReference>
<evidence type="ECO:0000313" key="2">
    <source>
        <dbReference type="Proteomes" id="UP000587524"/>
    </source>
</evidence>
<sequence length="317" mass="32695">MTAPALPGPLTFHLEEAVISMAQRSFAMASRPPIGAFLSAFFSRLEPPYTRRGQGLGVTDLAGKTHIHGLAFDRADSSSVLVATHHGLMKAALDGAVTPVSDSRDDFMGFTPHPTDATILFASGHPKGGGNLGFIRSDDSGKSWQQIAPGVDGPVDFHQLAVSPSNPDVLYGSYGAIQASHDGGKSWTIAGDAPAKLIDLAVSPTNPDIVYAATEDGLMVSRDGARNWQQLALGGAPVTTVELAADGTIYAFAPGRGLLRATEAAPDFKAVGEGPDPAGYILHLDAQAPNRMVAVTGTSAIVVSSGAGATWSVLAAK</sequence>
<accession>A0ABR6CEW1</accession>
<evidence type="ECO:0000313" key="1">
    <source>
        <dbReference type="EMBL" id="MBA9023555.1"/>
    </source>
</evidence>
<gene>
    <name evidence="1" type="ORF">HNQ97_005580</name>
</gene>
<dbReference type="Gene3D" id="2.130.10.10">
    <property type="entry name" value="YVTN repeat-like/Quinoprotein amine dehydrogenase"/>
    <property type="match status" value="1"/>
</dbReference>